<feature type="compositionally biased region" description="Basic residues" evidence="1">
    <location>
        <begin position="1"/>
        <end position="14"/>
    </location>
</feature>
<protein>
    <recommendedName>
        <fullName evidence="2">Integrase zinc-binding domain-containing protein</fullName>
    </recommendedName>
</protein>
<reference evidence="3 4" key="1">
    <citation type="submission" date="2018-02" db="EMBL/GenBank/DDBJ databases">
        <title>Genome sequence of the basidiomycete white-rot fungus Phlebia centrifuga.</title>
        <authorList>
            <person name="Granchi Z."/>
            <person name="Peng M."/>
            <person name="de Vries R.P."/>
            <person name="Hilden K."/>
            <person name="Makela M.R."/>
            <person name="Grigoriev I."/>
            <person name="Riley R."/>
        </authorList>
    </citation>
    <scope>NUCLEOTIDE SEQUENCE [LARGE SCALE GENOMIC DNA]</scope>
    <source>
        <strain evidence="3 4">FBCC195</strain>
    </source>
</reference>
<name>A0A2R6NX78_9APHY</name>
<feature type="domain" description="Integrase zinc-binding" evidence="2">
    <location>
        <begin position="170"/>
        <end position="215"/>
    </location>
</feature>
<dbReference type="AlphaFoldDB" id="A0A2R6NX78"/>
<feature type="region of interest" description="Disordered" evidence="1">
    <location>
        <begin position="1"/>
        <end position="61"/>
    </location>
</feature>
<feature type="region of interest" description="Disordered" evidence="1">
    <location>
        <begin position="312"/>
        <end position="358"/>
    </location>
</feature>
<accession>A0A2R6NX78</accession>
<evidence type="ECO:0000313" key="4">
    <source>
        <dbReference type="Proteomes" id="UP000186601"/>
    </source>
</evidence>
<evidence type="ECO:0000256" key="1">
    <source>
        <dbReference type="SAM" id="MobiDB-lite"/>
    </source>
</evidence>
<evidence type="ECO:0000313" key="3">
    <source>
        <dbReference type="EMBL" id="PSR78947.1"/>
    </source>
</evidence>
<dbReference type="OrthoDB" id="2499658at2759"/>
<dbReference type="Pfam" id="PF17921">
    <property type="entry name" value="Integrase_H2C2"/>
    <property type="match status" value="1"/>
</dbReference>
<feature type="compositionally biased region" description="Polar residues" evidence="1">
    <location>
        <begin position="312"/>
        <end position="341"/>
    </location>
</feature>
<proteinExistence type="predicted"/>
<feature type="compositionally biased region" description="Basic and acidic residues" evidence="1">
    <location>
        <begin position="31"/>
        <end position="58"/>
    </location>
</feature>
<dbReference type="InterPro" id="IPR041588">
    <property type="entry name" value="Integrase_H2C2"/>
</dbReference>
<dbReference type="Proteomes" id="UP000186601">
    <property type="component" value="Unassembled WGS sequence"/>
</dbReference>
<dbReference type="EMBL" id="MLYV02000713">
    <property type="protein sequence ID" value="PSR78947.1"/>
    <property type="molecule type" value="Genomic_DNA"/>
</dbReference>
<comment type="caution">
    <text evidence="3">The sequence shown here is derived from an EMBL/GenBank/DDBJ whole genome shotgun (WGS) entry which is preliminary data.</text>
</comment>
<gene>
    <name evidence="3" type="ORF">PHLCEN_2v7251</name>
</gene>
<evidence type="ECO:0000259" key="2">
    <source>
        <dbReference type="Pfam" id="PF17921"/>
    </source>
</evidence>
<sequence>MSTRMKRQERRRSKLAGSKLGPAQPPRAQRRATDASEERTRPQRDSEMEESSEGKENIKALPRLSRHFKDLGLPSPEEYARVQEEYIQSLSIRKKDKALLTQEMFDDIWDVLLDPHNAKLRTPQFRFWVRKMFVLSYADQDSEEDNAGETDLKPIILHEDRPVAVKPQIYDIIAYCHQLSSHGGRDKTMALVRKHYSWIPKEVVAQFIKICPTCIFKHSKEGAQHRKSMKQSTLAGLTRATGQADSVDAATCTWISMSLIPCEEALPQPAQSLRTLPLMKPRLASRILSIPQTLVYPSQSSIPLASGCLSASRSHTSHESNSGGWLSSLMSQPGPSNNDSFSPMRRTGSENDADFFRTPATRINLPPLMKALSEGMSVPSILRPQANVPSSLQIPGYHQTWGGLLTMPEDADLYDQDGSTEGSQQDCSMKIDPLLLANEYRVAPNHWQETADKSLSSFGTLRSIYSMSMLSAHPTPIKSPRRVLIPAYTNSSHSTHQLNLPLDMRMIILQERQGRHVALDHCLLSDPRQNLSGTKCDSPGADL</sequence>
<organism evidence="3 4">
    <name type="scientific">Hermanssonia centrifuga</name>
    <dbReference type="NCBI Taxonomy" id="98765"/>
    <lineage>
        <taxon>Eukaryota</taxon>
        <taxon>Fungi</taxon>
        <taxon>Dikarya</taxon>
        <taxon>Basidiomycota</taxon>
        <taxon>Agaricomycotina</taxon>
        <taxon>Agaricomycetes</taxon>
        <taxon>Polyporales</taxon>
        <taxon>Meruliaceae</taxon>
        <taxon>Hermanssonia</taxon>
    </lineage>
</organism>
<dbReference type="STRING" id="98765.A0A2R6NX78"/>
<dbReference type="Gene3D" id="1.10.340.70">
    <property type="match status" value="1"/>
</dbReference>
<keyword evidence="4" id="KW-1185">Reference proteome</keyword>